<reference evidence="2" key="1">
    <citation type="journal article" date="2023" name="Mol. Phylogenet. Evol.">
        <title>Genome-scale phylogeny and comparative genomics of the fungal order Sordariales.</title>
        <authorList>
            <person name="Hensen N."/>
            <person name="Bonometti L."/>
            <person name="Westerberg I."/>
            <person name="Brannstrom I.O."/>
            <person name="Guillou S."/>
            <person name="Cros-Aarteil S."/>
            <person name="Calhoun S."/>
            <person name="Haridas S."/>
            <person name="Kuo A."/>
            <person name="Mondo S."/>
            <person name="Pangilinan J."/>
            <person name="Riley R."/>
            <person name="LaButti K."/>
            <person name="Andreopoulos B."/>
            <person name="Lipzen A."/>
            <person name="Chen C."/>
            <person name="Yan M."/>
            <person name="Daum C."/>
            <person name="Ng V."/>
            <person name="Clum A."/>
            <person name="Steindorff A."/>
            <person name="Ohm R.A."/>
            <person name="Martin F."/>
            <person name="Silar P."/>
            <person name="Natvig D.O."/>
            <person name="Lalanne C."/>
            <person name="Gautier V."/>
            <person name="Ament-Velasquez S.L."/>
            <person name="Kruys A."/>
            <person name="Hutchinson M.I."/>
            <person name="Powell A.J."/>
            <person name="Barry K."/>
            <person name="Miller A.N."/>
            <person name="Grigoriev I.V."/>
            <person name="Debuchy R."/>
            <person name="Gladieux P."/>
            <person name="Hiltunen Thoren M."/>
            <person name="Johannesson H."/>
        </authorList>
    </citation>
    <scope>NUCLEOTIDE SEQUENCE</scope>
    <source>
        <strain evidence="2">CBS 232.78</strain>
    </source>
</reference>
<organism evidence="2 3">
    <name type="scientific">Podospora didyma</name>
    <dbReference type="NCBI Taxonomy" id="330526"/>
    <lineage>
        <taxon>Eukaryota</taxon>
        <taxon>Fungi</taxon>
        <taxon>Dikarya</taxon>
        <taxon>Ascomycota</taxon>
        <taxon>Pezizomycotina</taxon>
        <taxon>Sordariomycetes</taxon>
        <taxon>Sordariomycetidae</taxon>
        <taxon>Sordariales</taxon>
        <taxon>Podosporaceae</taxon>
        <taxon>Podospora</taxon>
    </lineage>
</organism>
<keyword evidence="3" id="KW-1185">Reference proteome</keyword>
<gene>
    <name evidence="2" type="ORF">B0H63DRAFT_537059</name>
</gene>
<accession>A0AAE0U351</accession>
<evidence type="ECO:0000256" key="1">
    <source>
        <dbReference type="SAM" id="MobiDB-lite"/>
    </source>
</evidence>
<evidence type="ECO:0000313" key="3">
    <source>
        <dbReference type="Proteomes" id="UP001285441"/>
    </source>
</evidence>
<comment type="caution">
    <text evidence="2">The sequence shown here is derived from an EMBL/GenBank/DDBJ whole genome shotgun (WGS) entry which is preliminary data.</text>
</comment>
<reference evidence="2" key="2">
    <citation type="submission" date="2023-06" db="EMBL/GenBank/DDBJ databases">
        <authorList>
            <consortium name="Lawrence Berkeley National Laboratory"/>
            <person name="Haridas S."/>
            <person name="Hensen N."/>
            <person name="Bonometti L."/>
            <person name="Westerberg I."/>
            <person name="Brannstrom I.O."/>
            <person name="Guillou S."/>
            <person name="Cros-Aarteil S."/>
            <person name="Calhoun S."/>
            <person name="Kuo A."/>
            <person name="Mondo S."/>
            <person name="Pangilinan J."/>
            <person name="Riley R."/>
            <person name="LaButti K."/>
            <person name="Andreopoulos B."/>
            <person name="Lipzen A."/>
            <person name="Chen C."/>
            <person name="Yanf M."/>
            <person name="Daum C."/>
            <person name="Ng V."/>
            <person name="Clum A."/>
            <person name="Steindorff A."/>
            <person name="Ohm R."/>
            <person name="Martin F."/>
            <person name="Silar P."/>
            <person name="Natvig D."/>
            <person name="Lalanne C."/>
            <person name="Gautier V."/>
            <person name="Ament-velasquez S.L."/>
            <person name="Kruys A."/>
            <person name="Hutchinson M.I."/>
            <person name="Powell A.J."/>
            <person name="Barry K."/>
            <person name="Miller A.N."/>
            <person name="Grigoriev I.V."/>
            <person name="Debuchy R."/>
            <person name="Gladieux P."/>
            <person name="Thoren M.H."/>
            <person name="Johannesson H."/>
        </authorList>
    </citation>
    <scope>NUCLEOTIDE SEQUENCE</scope>
    <source>
        <strain evidence="2">CBS 232.78</strain>
    </source>
</reference>
<feature type="region of interest" description="Disordered" evidence="1">
    <location>
        <begin position="223"/>
        <end position="255"/>
    </location>
</feature>
<feature type="compositionally biased region" description="Polar residues" evidence="1">
    <location>
        <begin position="225"/>
        <end position="243"/>
    </location>
</feature>
<sequence>MSVTDAGGITSPYTKAEALMIGWEDGNRINQEAERPHRTLVQKPNEFLEVDAEDTLLVAYYGGHGVKNDDNQLVWLRDEPGNSKNPELRGIPQVNWSALQTLFLLDCTSPVLFLIDCCYAGAVAHFHRSSNMAEALVATGFHDVAPVRAKDSFTVLTKALYKERELGRELHIPYLKTLVSAMLNNASLLDARGDNRRVTPDYLSFTREARFITLRVLEERKALTKTRSPSRQNPPASDLSSLVANRGTGGTSAPL</sequence>
<dbReference type="AlphaFoldDB" id="A0AAE0U351"/>
<protein>
    <submittedName>
        <fullName evidence="2">Uncharacterized protein</fullName>
    </submittedName>
</protein>
<name>A0AAE0U351_9PEZI</name>
<dbReference type="Proteomes" id="UP001285441">
    <property type="component" value="Unassembled WGS sequence"/>
</dbReference>
<evidence type="ECO:0000313" key="2">
    <source>
        <dbReference type="EMBL" id="KAK3389258.1"/>
    </source>
</evidence>
<proteinExistence type="predicted"/>
<dbReference type="EMBL" id="JAULSW010000002">
    <property type="protein sequence ID" value="KAK3389258.1"/>
    <property type="molecule type" value="Genomic_DNA"/>
</dbReference>